<dbReference type="PROSITE" id="PS50011">
    <property type="entry name" value="PROTEIN_KINASE_DOM"/>
    <property type="match status" value="1"/>
</dbReference>
<reference evidence="9 10" key="1">
    <citation type="submission" date="2019-06" db="EMBL/GenBank/DDBJ databases">
        <title>Draft genomes of female and male turbot (Scophthalmus maximus).</title>
        <authorList>
            <person name="Xu H."/>
            <person name="Xu X.-W."/>
            <person name="Shao C."/>
            <person name="Chen S."/>
        </authorList>
    </citation>
    <scope>NUCLEOTIDE SEQUENCE [LARGE SCALE GENOMIC DNA]</scope>
    <source>
        <strain evidence="9">Ysfricsl-2016a</strain>
        <tissue evidence="9">Blood</tissue>
    </source>
</reference>
<dbReference type="SUPFAM" id="SSF56112">
    <property type="entry name" value="Protein kinase-like (PK-like)"/>
    <property type="match status" value="1"/>
</dbReference>
<dbReference type="GO" id="GO:1902749">
    <property type="term" value="P:regulation of cell cycle G2/M phase transition"/>
    <property type="evidence" value="ECO:0007669"/>
    <property type="project" value="TreeGrafter"/>
</dbReference>
<evidence type="ECO:0000259" key="8">
    <source>
        <dbReference type="PROSITE" id="PS50011"/>
    </source>
</evidence>
<dbReference type="SMART" id="SM00185">
    <property type="entry name" value="ARM"/>
    <property type="match status" value="4"/>
</dbReference>
<dbReference type="InterPro" id="IPR000719">
    <property type="entry name" value="Prot_kinase_dom"/>
</dbReference>
<dbReference type="InterPro" id="IPR008266">
    <property type="entry name" value="Tyr_kinase_AS"/>
</dbReference>
<keyword evidence="3 6" id="KW-0547">Nucleotide-binding</keyword>
<feature type="binding site" evidence="6">
    <location>
        <position position="427"/>
    </location>
    <ligand>
        <name>ATP</name>
        <dbReference type="ChEBI" id="CHEBI:30616"/>
    </ligand>
</feature>
<dbReference type="FunFam" id="1.10.510.10:FF:001213">
    <property type="entry name" value="serine/threonine-protein kinase Nek10"/>
    <property type="match status" value="1"/>
</dbReference>
<evidence type="ECO:0000256" key="6">
    <source>
        <dbReference type="PROSITE-ProRule" id="PRU10141"/>
    </source>
</evidence>
<dbReference type="AlphaFoldDB" id="A0A6A4SH46"/>
<evidence type="ECO:0000256" key="2">
    <source>
        <dbReference type="ARBA" id="ARBA00022679"/>
    </source>
</evidence>
<dbReference type="InterPro" id="IPR000225">
    <property type="entry name" value="Armadillo"/>
</dbReference>
<dbReference type="Gene3D" id="1.25.10.10">
    <property type="entry name" value="Leucine-rich Repeat Variant"/>
    <property type="match status" value="1"/>
</dbReference>
<dbReference type="EMBL" id="VEVO01000014">
    <property type="protein sequence ID" value="KAF0031935.1"/>
    <property type="molecule type" value="Genomic_DNA"/>
</dbReference>
<dbReference type="Gene3D" id="1.10.510.10">
    <property type="entry name" value="Transferase(Phosphotransferase) domain 1"/>
    <property type="match status" value="1"/>
</dbReference>
<evidence type="ECO:0000256" key="1">
    <source>
        <dbReference type="ARBA" id="ARBA00010886"/>
    </source>
</evidence>
<dbReference type="GO" id="GO:0005524">
    <property type="term" value="F:ATP binding"/>
    <property type="evidence" value="ECO:0007669"/>
    <property type="project" value="UniProtKB-UniRule"/>
</dbReference>
<dbReference type="InterPro" id="IPR011989">
    <property type="entry name" value="ARM-like"/>
</dbReference>
<protein>
    <recommendedName>
        <fullName evidence="8">Protein kinase domain-containing protein</fullName>
    </recommendedName>
</protein>
<keyword evidence="2" id="KW-0808">Transferase</keyword>
<evidence type="ECO:0000256" key="5">
    <source>
        <dbReference type="ARBA" id="ARBA00022840"/>
    </source>
</evidence>
<comment type="similarity">
    <text evidence="1">Belongs to the protein kinase superfamily. NEK Ser/Thr protein kinase family. NIMA subfamily.</text>
</comment>
<feature type="region of interest" description="Disordered" evidence="7">
    <location>
        <begin position="1"/>
        <end position="27"/>
    </location>
</feature>
<keyword evidence="4" id="KW-0418">Kinase</keyword>
<dbReference type="SUPFAM" id="SSF48371">
    <property type="entry name" value="ARM repeat"/>
    <property type="match status" value="1"/>
</dbReference>
<proteinExistence type="inferred from homology"/>
<dbReference type="InterPro" id="IPR011009">
    <property type="entry name" value="Kinase-like_dom_sf"/>
</dbReference>
<evidence type="ECO:0000313" key="9">
    <source>
        <dbReference type="EMBL" id="KAF0031935.1"/>
    </source>
</evidence>
<evidence type="ECO:0000256" key="4">
    <source>
        <dbReference type="ARBA" id="ARBA00022777"/>
    </source>
</evidence>
<dbReference type="InterPro" id="IPR016024">
    <property type="entry name" value="ARM-type_fold"/>
</dbReference>
<dbReference type="FunFam" id="3.30.200.20:FF:000339">
    <property type="entry name" value="serine/threonine-protein kinase Nek10"/>
    <property type="match status" value="1"/>
</dbReference>
<dbReference type="Proteomes" id="UP000438429">
    <property type="component" value="Unassembled WGS sequence"/>
</dbReference>
<dbReference type="InterPro" id="IPR050660">
    <property type="entry name" value="NEK_Ser/Thr_kinase"/>
</dbReference>
<dbReference type="PROSITE" id="PS00107">
    <property type="entry name" value="PROTEIN_KINASE_ATP"/>
    <property type="match status" value="1"/>
</dbReference>
<dbReference type="GO" id="GO:0004674">
    <property type="term" value="F:protein serine/threonine kinase activity"/>
    <property type="evidence" value="ECO:0007669"/>
    <property type="project" value="TreeGrafter"/>
</dbReference>
<dbReference type="PANTHER" id="PTHR43671:SF92">
    <property type="entry name" value="SERINE_THREONINE-PROTEIN KINASE NEK10"/>
    <property type="match status" value="1"/>
</dbReference>
<feature type="domain" description="Protein kinase" evidence="8">
    <location>
        <begin position="398"/>
        <end position="666"/>
    </location>
</feature>
<dbReference type="InterPro" id="IPR017441">
    <property type="entry name" value="Protein_kinase_ATP_BS"/>
</dbReference>
<gene>
    <name evidence="9" type="ORF">F2P81_016490</name>
</gene>
<dbReference type="Pfam" id="PF00069">
    <property type="entry name" value="Pkinase"/>
    <property type="match status" value="1"/>
</dbReference>
<dbReference type="PANTHER" id="PTHR43671">
    <property type="entry name" value="SERINE/THREONINE-PROTEIN KINASE NEK"/>
    <property type="match status" value="1"/>
</dbReference>
<name>A0A6A4SH46_SCOMX</name>
<evidence type="ECO:0000256" key="7">
    <source>
        <dbReference type="SAM" id="MobiDB-lite"/>
    </source>
</evidence>
<organism evidence="9 10">
    <name type="scientific">Scophthalmus maximus</name>
    <name type="common">Turbot</name>
    <name type="synonym">Psetta maxima</name>
    <dbReference type="NCBI Taxonomy" id="52904"/>
    <lineage>
        <taxon>Eukaryota</taxon>
        <taxon>Metazoa</taxon>
        <taxon>Chordata</taxon>
        <taxon>Craniata</taxon>
        <taxon>Vertebrata</taxon>
        <taxon>Euteleostomi</taxon>
        <taxon>Actinopterygii</taxon>
        <taxon>Neopterygii</taxon>
        <taxon>Teleostei</taxon>
        <taxon>Neoteleostei</taxon>
        <taxon>Acanthomorphata</taxon>
        <taxon>Carangaria</taxon>
        <taxon>Pleuronectiformes</taxon>
        <taxon>Pleuronectoidei</taxon>
        <taxon>Scophthalmidae</taxon>
        <taxon>Scophthalmus</taxon>
    </lineage>
</organism>
<evidence type="ECO:0000313" key="10">
    <source>
        <dbReference type="Proteomes" id="UP000438429"/>
    </source>
</evidence>
<comment type="caution">
    <text evidence="9">The sequence shown here is derived from an EMBL/GenBank/DDBJ whole genome shotgun (WGS) entry which is preliminary data.</text>
</comment>
<dbReference type="Gene3D" id="3.30.200.20">
    <property type="entry name" value="Phosphorylase Kinase, domain 1"/>
    <property type="match status" value="1"/>
</dbReference>
<accession>A0A6A4SH46</accession>
<sequence>MSNSAKKGRQGEKLPLKSTGNQSKASHDLRRLRLLLAKTGPRQEYMESVTAMYISCDEQAFSAQKLVTMTHMFQKLSAVESQRAWVTESGAHKTMVKLLSTTDSSVLLGAMLALTTLAESSECKEEIGEPPIVENLLVILQEHDLLSKRISAELLRLLSPVRQVRDQVRELEGLPVLLSLLHGQHLKLLWSIAWVLVQLCEDPNTRTEIRSWGGVQQLLWLLNSDRRYVSDRSSIETLSSANAAGRIRREHIREELSPQEEVDNTVALQSACCTALTELSLDDASAHYIVRENGVYIIAKLILPQNSGAKVTTLQCYAFRTLRFLFSVERNRHQFKRLLPTDLFELFIDVGHYVRDLAAYEGLQTKVSLYTEEELDSLRESIEAVDQNRPPLKVINGYSVLDHLGTGAFGSVFKVRKQSGQNLLALKEVNLHNPAFGKDKRSRDSNVEKIISELTIIKEQMIHPNVVKYYRTFLEGDRLYIVMELIEGVPLAEQLTSLKEKQQQFTEDRIWKIFIQMCLALRYLHKEKRIVHRDLTPNNIMLGEKDKVTITDFGLAKQKQESSKLTSVVGTILYSCPEVVKNEPYGEKADVWALGCVLYQMATLHPPFNSLNMLSLASKIVKAVYDPIEEGAFSERVTDMIRWCLSPDADQRPDIVAISSKISDLMMRLMDGLYTSQNALERRAERDRKRAQKYFLERHKSSRNSCLLDLSQLPPAPHGNIKRRVIERFKKSLFHYGSDPCNLKVELSKVCTVELMELDSSSADWWPLVQHFTRDPLAVDSTGQQREEMTIVHIYPHKSQK</sequence>
<evidence type="ECO:0000256" key="3">
    <source>
        <dbReference type="ARBA" id="ARBA00022741"/>
    </source>
</evidence>
<keyword evidence="5 6" id="KW-0067">ATP-binding</keyword>
<dbReference type="PROSITE" id="PS00109">
    <property type="entry name" value="PROTEIN_KINASE_TYR"/>
    <property type="match status" value="1"/>
</dbReference>